<proteinExistence type="inferred from homology"/>
<dbReference type="GO" id="GO:0006535">
    <property type="term" value="P:cysteine biosynthetic process from serine"/>
    <property type="evidence" value="ECO:0007669"/>
    <property type="project" value="TreeGrafter"/>
</dbReference>
<dbReference type="InParanoid" id="M5DYN9"/>
<dbReference type="OrthoDB" id="9780685at2"/>
<name>M5DYN9_9FIRM</name>
<dbReference type="GO" id="GO:0071269">
    <property type="term" value="P:L-homocysteine biosynthetic process"/>
    <property type="evidence" value="ECO:0007669"/>
    <property type="project" value="TreeGrafter"/>
</dbReference>
<dbReference type="PROSITE" id="PS00868">
    <property type="entry name" value="CYS_MET_METAB_PP"/>
    <property type="match status" value="1"/>
</dbReference>
<reference evidence="8" key="1">
    <citation type="journal article" date="2013" name="Genome Announc.">
        <title>Genome Sequence of Halanaerobium saccharolyticum subsp. saccharolyticum Strain DSM 6643T, a Halophilic Hydrogen-Producing Bacterium.</title>
        <authorList>
            <person name="Kivisto A."/>
            <person name="Larjo A."/>
            <person name="Ciranna A."/>
            <person name="Santala V."/>
            <person name="Roos C."/>
            <person name="Karp M."/>
        </authorList>
    </citation>
    <scope>NUCLEOTIDE SEQUENCE [LARGE SCALE GENOMIC DNA]</scope>
    <source>
        <strain evidence="8">DSM 6643</strain>
    </source>
</reference>
<dbReference type="InterPro" id="IPR015421">
    <property type="entry name" value="PyrdxlP-dep_Trfase_major"/>
</dbReference>
<gene>
    <name evidence="7" type="ORF">HSACCH_00550</name>
</gene>
<evidence type="ECO:0000256" key="4">
    <source>
        <dbReference type="ARBA" id="ARBA00022898"/>
    </source>
</evidence>
<dbReference type="InterPro" id="IPR054542">
    <property type="entry name" value="Cys_met_metab_PP"/>
</dbReference>
<dbReference type="EC" id="2.5.1.48" evidence="7"/>
<dbReference type="GO" id="GO:0019346">
    <property type="term" value="P:transsulfuration"/>
    <property type="evidence" value="ECO:0007669"/>
    <property type="project" value="InterPro"/>
</dbReference>
<evidence type="ECO:0000256" key="6">
    <source>
        <dbReference type="RuleBase" id="RU362118"/>
    </source>
</evidence>
<dbReference type="PANTHER" id="PTHR43797">
    <property type="entry name" value="HOMOCYSTEINE/CYSTEINE SYNTHASE"/>
    <property type="match status" value="1"/>
</dbReference>
<dbReference type="FunFam" id="3.40.640.10:FF:000035">
    <property type="entry name" value="O-succinylhomoserine sulfhydrylase"/>
    <property type="match status" value="1"/>
</dbReference>
<dbReference type="SUPFAM" id="SSF53383">
    <property type="entry name" value="PLP-dependent transferases"/>
    <property type="match status" value="1"/>
</dbReference>
<dbReference type="GO" id="GO:0004124">
    <property type="term" value="F:cysteine synthase activity"/>
    <property type="evidence" value="ECO:0007669"/>
    <property type="project" value="TreeGrafter"/>
</dbReference>
<dbReference type="InterPro" id="IPR015422">
    <property type="entry name" value="PyrdxlP-dep_Trfase_small"/>
</dbReference>
<dbReference type="InterPro" id="IPR000277">
    <property type="entry name" value="Cys/Met-Metab_PyrdxlP-dep_enz"/>
</dbReference>
<keyword evidence="8" id="KW-1185">Reference proteome</keyword>
<dbReference type="Gene3D" id="3.40.640.10">
    <property type="entry name" value="Type I PLP-dependent aspartate aminotransferase-like (Major domain)"/>
    <property type="match status" value="1"/>
</dbReference>
<dbReference type="InterPro" id="IPR015424">
    <property type="entry name" value="PyrdxlP-dep_Trfase"/>
</dbReference>
<evidence type="ECO:0000256" key="3">
    <source>
        <dbReference type="ARBA" id="ARBA00022679"/>
    </source>
</evidence>
<accession>M5DYN9</accession>
<dbReference type="CDD" id="cd00614">
    <property type="entry name" value="CGS_like"/>
    <property type="match status" value="1"/>
</dbReference>
<dbReference type="STRING" id="1293054.HSACCH_00550"/>
<dbReference type="EMBL" id="CAUI01000005">
    <property type="protein sequence ID" value="CCU78295.1"/>
    <property type="molecule type" value="Genomic_DNA"/>
</dbReference>
<dbReference type="InterPro" id="IPR006235">
    <property type="entry name" value="OAc-hSer/O-AcSer_sulfhydrylase"/>
</dbReference>
<keyword evidence="3 7" id="KW-0808">Transferase</keyword>
<comment type="cofactor">
    <cofactor evidence="1 6">
        <name>pyridoxal 5'-phosphate</name>
        <dbReference type="ChEBI" id="CHEBI:597326"/>
    </cofactor>
</comment>
<dbReference type="RefSeq" id="WP_005487672.1">
    <property type="nucleotide sequence ID" value="NZ_CAUI01000005.1"/>
</dbReference>
<dbReference type="GO" id="GO:0005737">
    <property type="term" value="C:cytoplasm"/>
    <property type="evidence" value="ECO:0007669"/>
    <property type="project" value="TreeGrafter"/>
</dbReference>
<dbReference type="GO" id="GO:0030170">
    <property type="term" value="F:pyridoxal phosphate binding"/>
    <property type="evidence" value="ECO:0007669"/>
    <property type="project" value="InterPro"/>
</dbReference>
<protein>
    <submittedName>
        <fullName evidence="7">O-acetylhomoserine sulfhydrylase / O-succinylhomoserine sulfhydrylase</fullName>
        <ecNumber evidence="7">2.5.1.48</ecNumber>
        <ecNumber evidence="7">2.5.1.49</ecNumber>
    </submittedName>
</protein>
<evidence type="ECO:0000256" key="1">
    <source>
        <dbReference type="ARBA" id="ARBA00001933"/>
    </source>
</evidence>
<comment type="similarity">
    <text evidence="2 6">Belongs to the trans-sulfuration enzymes family.</text>
</comment>
<evidence type="ECO:0000256" key="2">
    <source>
        <dbReference type="ARBA" id="ARBA00009077"/>
    </source>
</evidence>
<dbReference type="Pfam" id="PF01053">
    <property type="entry name" value="Cys_Met_Meta_PP"/>
    <property type="match status" value="1"/>
</dbReference>
<organism evidence="7 8">
    <name type="scientific">Halanaerobium saccharolyticum subsp. saccharolyticum DSM 6643</name>
    <dbReference type="NCBI Taxonomy" id="1293054"/>
    <lineage>
        <taxon>Bacteria</taxon>
        <taxon>Bacillati</taxon>
        <taxon>Bacillota</taxon>
        <taxon>Clostridia</taxon>
        <taxon>Halanaerobiales</taxon>
        <taxon>Halanaerobiaceae</taxon>
        <taxon>Halanaerobium</taxon>
    </lineage>
</organism>
<sequence>MTLKFESLALHAGYDANKNRKAAAVPIYQTTSYLFESTKHAADLFALKEEGDIYSRIQNPSNTVLEKRISALEGGVGALAVSSGQAAEVIALLTICKNGDHIVSGSSIYGGTHNLFKHRFKNMGIDVSFVDSEDPDSFKNAINEKTKALYIETIGNPSLVVPDFEKLAKIAHQAGIPLIVDNTFASPYLCKPFEYGADIVVHSTTKYISGHGNSIGGIIVDSGNFDWATGRFPELIEPDPSYHGVKFKEEFGKAAFITKARVQLLRDLGSSPSPFNSFLTINGLETLALRMKQHSQNAQAAAEFLEADDRVEWVSYPGLSNHKSAQNAKKYLNNGSGGMIAFGIKGGKAAAEKFINQLELFLHLANVGDTKSLAIHPASTTHQQLNEEDLKKTGISPELIRLSIGIEAFEDIKNDLDQALTAANK</sequence>
<dbReference type="PIRSF" id="PIRSF001434">
    <property type="entry name" value="CGS"/>
    <property type="match status" value="1"/>
</dbReference>
<evidence type="ECO:0000256" key="5">
    <source>
        <dbReference type="PIRSR" id="PIRSR001434-2"/>
    </source>
</evidence>
<dbReference type="AlphaFoldDB" id="M5DYN9"/>
<dbReference type="EC" id="2.5.1.49" evidence="7"/>
<comment type="caution">
    <text evidence="7">The sequence shown here is derived from an EMBL/GenBank/DDBJ whole genome shotgun (WGS) entry which is preliminary data.</text>
</comment>
<dbReference type="PANTHER" id="PTHR43797:SF2">
    <property type="entry name" value="HOMOCYSTEINE_CYSTEINE SYNTHASE"/>
    <property type="match status" value="1"/>
</dbReference>
<dbReference type="Gene3D" id="3.90.1150.10">
    <property type="entry name" value="Aspartate Aminotransferase, domain 1"/>
    <property type="match status" value="1"/>
</dbReference>
<dbReference type="Proteomes" id="UP000012063">
    <property type="component" value="Unassembled WGS sequence"/>
</dbReference>
<dbReference type="GO" id="GO:0003962">
    <property type="term" value="F:cystathionine gamma-synthase activity"/>
    <property type="evidence" value="ECO:0007669"/>
    <property type="project" value="UniProtKB-EC"/>
</dbReference>
<keyword evidence="4 5" id="KW-0663">Pyridoxal phosphate</keyword>
<dbReference type="NCBIfam" id="TIGR01326">
    <property type="entry name" value="OAH_OAS_sulfhy"/>
    <property type="match status" value="1"/>
</dbReference>
<evidence type="ECO:0000313" key="7">
    <source>
        <dbReference type="EMBL" id="CCU78295.1"/>
    </source>
</evidence>
<dbReference type="eggNOG" id="COG2873">
    <property type="taxonomic scope" value="Bacteria"/>
</dbReference>
<evidence type="ECO:0000313" key="8">
    <source>
        <dbReference type="Proteomes" id="UP000012063"/>
    </source>
</evidence>
<feature type="modified residue" description="N6-(pyridoxal phosphate)lysine" evidence="5">
    <location>
        <position position="206"/>
    </location>
</feature>
<dbReference type="GO" id="GO:0003961">
    <property type="term" value="F:O-acetylhomoserine aminocarboxypropyltransferase activity"/>
    <property type="evidence" value="ECO:0007669"/>
    <property type="project" value="UniProtKB-EC"/>
</dbReference>